<feature type="compositionally biased region" description="Basic residues" evidence="8">
    <location>
        <begin position="469"/>
        <end position="478"/>
    </location>
</feature>
<evidence type="ECO:0000256" key="4">
    <source>
        <dbReference type="ARBA" id="ARBA00022777"/>
    </source>
</evidence>
<proteinExistence type="inferred from homology"/>
<evidence type="ECO:0000256" key="7">
    <source>
        <dbReference type="RuleBase" id="RU000304"/>
    </source>
</evidence>
<dbReference type="CDD" id="cd14097">
    <property type="entry name" value="STKc_STK33"/>
    <property type="match status" value="1"/>
</dbReference>
<dbReference type="OrthoDB" id="541276at2759"/>
<evidence type="ECO:0000259" key="9">
    <source>
        <dbReference type="PROSITE" id="PS50011"/>
    </source>
</evidence>
<feature type="compositionally biased region" description="Basic and acidic residues" evidence="8">
    <location>
        <begin position="352"/>
        <end position="363"/>
    </location>
</feature>
<dbReference type="Pfam" id="PF00069">
    <property type="entry name" value="Pkinase"/>
    <property type="match status" value="1"/>
</dbReference>
<evidence type="ECO:0000256" key="1">
    <source>
        <dbReference type="ARBA" id="ARBA00022527"/>
    </source>
</evidence>
<feature type="compositionally biased region" description="Low complexity" evidence="8">
    <location>
        <begin position="336"/>
        <end position="351"/>
    </location>
</feature>
<dbReference type="InParanoid" id="A0A7M7HM54"/>
<accession>A0A7M7HM54</accession>
<feature type="compositionally biased region" description="Acidic residues" evidence="8">
    <location>
        <begin position="321"/>
        <end position="331"/>
    </location>
</feature>
<dbReference type="GO" id="GO:0004674">
    <property type="term" value="F:protein serine/threonine kinase activity"/>
    <property type="evidence" value="ECO:0000318"/>
    <property type="project" value="GO_Central"/>
</dbReference>
<sequence>MTMRVQPLGGGVERTRSVPHTRLEDDAAVEKHYQSGAKLGAGSFGVVFEGTCLKTNKKWAIKIINKEKAGSLAVKLLEREVAILKKVKQRHIIYLKEVFETPKRMYLVMEICDEGELNKLFNHEGVFSEADTRTIIQRLTSAVAYLHKNDIVHRDIKLENILVSKNPDEPSDRLNIKLTDFGLSVVKGGVGSDIQNMCGTPMYMAPEVIDNQGYSQQCDIWSIGVIAFLLICGEPPFTGQDEDGLYDSIRKGDLDFSTDAWQRISDEAKNAIQGLLKVDPAHRLTASELLDHPWITGDRSRPMNNGPTNVLEMMKQWKLEEDNEEGEEEVDGGGTNNVDDGGNDDSVNNNVKEGETCIKEKGTKISRQAGSTTSTSTGTKSSKQSSAPAKKTPGVSRSKLSPTEGAPSRTSRSSGHSGPSTSTSTSNSRLSTTPRSRATAPSKSPHRTVGGSRAKPNSPKGGGGTPGRGTKKKASGVS</sequence>
<dbReference type="FunFam" id="1.10.510.10:FF:000571">
    <property type="entry name" value="Maternal embryonic leucine zipper kinase"/>
    <property type="match status" value="1"/>
</dbReference>
<dbReference type="SMART" id="SM00220">
    <property type="entry name" value="S_TKc"/>
    <property type="match status" value="1"/>
</dbReference>
<dbReference type="GO" id="GO:0005524">
    <property type="term" value="F:ATP binding"/>
    <property type="evidence" value="ECO:0007669"/>
    <property type="project" value="UniProtKB-UniRule"/>
</dbReference>
<keyword evidence="2" id="KW-0808">Transferase</keyword>
<evidence type="ECO:0000313" key="10">
    <source>
        <dbReference type="EnsemblMetazoa" id="XP_011672830"/>
    </source>
</evidence>
<protein>
    <recommendedName>
        <fullName evidence="9">Protein kinase domain-containing protein</fullName>
    </recommendedName>
</protein>
<dbReference type="AlphaFoldDB" id="A0A7M7HM54"/>
<keyword evidence="4" id="KW-0418">Kinase</keyword>
<reference evidence="11" key="1">
    <citation type="submission" date="2015-02" db="EMBL/GenBank/DDBJ databases">
        <title>Genome sequencing for Strongylocentrotus purpuratus.</title>
        <authorList>
            <person name="Murali S."/>
            <person name="Liu Y."/>
            <person name="Vee V."/>
            <person name="English A."/>
            <person name="Wang M."/>
            <person name="Skinner E."/>
            <person name="Han Y."/>
            <person name="Muzny D.M."/>
            <person name="Worley K.C."/>
            <person name="Gibbs R.A."/>
        </authorList>
    </citation>
    <scope>NUCLEOTIDE SEQUENCE</scope>
</reference>
<evidence type="ECO:0000256" key="3">
    <source>
        <dbReference type="ARBA" id="ARBA00022741"/>
    </source>
</evidence>
<keyword evidence="3 6" id="KW-0547">Nucleotide-binding</keyword>
<feature type="region of interest" description="Disordered" evidence="8">
    <location>
        <begin position="320"/>
        <end position="478"/>
    </location>
</feature>
<dbReference type="InterPro" id="IPR011009">
    <property type="entry name" value="Kinase-like_dom_sf"/>
</dbReference>
<feature type="domain" description="Protein kinase" evidence="9">
    <location>
        <begin position="33"/>
        <end position="295"/>
    </location>
</feature>
<dbReference type="GO" id="GO:0005737">
    <property type="term" value="C:cytoplasm"/>
    <property type="evidence" value="ECO:0000318"/>
    <property type="project" value="GO_Central"/>
</dbReference>
<feature type="binding site" evidence="6">
    <location>
        <position position="62"/>
    </location>
    <ligand>
        <name>ATP</name>
        <dbReference type="ChEBI" id="CHEBI:30616"/>
    </ligand>
</feature>
<comment type="similarity">
    <text evidence="7">Belongs to the protein kinase superfamily.</text>
</comment>
<feature type="compositionally biased region" description="Low complexity" evidence="8">
    <location>
        <begin position="368"/>
        <end position="393"/>
    </location>
</feature>
<evidence type="ECO:0000256" key="8">
    <source>
        <dbReference type="SAM" id="MobiDB-lite"/>
    </source>
</evidence>
<evidence type="ECO:0000256" key="2">
    <source>
        <dbReference type="ARBA" id="ARBA00022679"/>
    </source>
</evidence>
<dbReference type="SUPFAM" id="SSF56112">
    <property type="entry name" value="Protein kinase-like (PK-like)"/>
    <property type="match status" value="1"/>
</dbReference>
<dbReference type="InterPro" id="IPR017441">
    <property type="entry name" value="Protein_kinase_ATP_BS"/>
</dbReference>
<dbReference type="Proteomes" id="UP000007110">
    <property type="component" value="Unassembled WGS sequence"/>
</dbReference>
<dbReference type="FunFam" id="3.30.200.20:FF:000042">
    <property type="entry name" value="Aurora kinase A"/>
    <property type="match status" value="1"/>
</dbReference>
<dbReference type="KEGG" id="spu:588969"/>
<dbReference type="InterPro" id="IPR008271">
    <property type="entry name" value="Ser/Thr_kinase_AS"/>
</dbReference>
<dbReference type="PROSITE" id="PS00108">
    <property type="entry name" value="PROTEIN_KINASE_ST"/>
    <property type="match status" value="1"/>
</dbReference>
<feature type="region of interest" description="Disordered" evidence="8">
    <location>
        <begin position="1"/>
        <end position="20"/>
    </location>
</feature>
<dbReference type="PANTHER" id="PTHR24347">
    <property type="entry name" value="SERINE/THREONINE-PROTEIN KINASE"/>
    <property type="match status" value="1"/>
</dbReference>
<name>A0A7M7HM54_STRPU</name>
<dbReference type="CTD" id="65975"/>
<keyword evidence="11" id="KW-1185">Reference proteome</keyword>
<reference evidence="10" key="2">
    <citation type="submission" date="2021-01" db="UniProtKB">
        <authorList>
            <consortium name="EnsemblMetazoa"/>
        </authorList>
    </citation>
    <scope>IDENTIFICATION</scope>
</reference>
<evidence type="ECO:0000313" key="11">
    <source>
        <dbReference type="Proteomes" id="UP000007110"/>
    </source>
</evidence>
<dbReference type="EnsemblMetazoa" id="XM_011674528">
    <property type="protein sequence ID" value="XP_011672830"/>
    <property type="gene ID" value="LOC588969"/>
</dbReference>
<evidence type="ECO:0000256" key="6">
    <source>
        <dbReference type="PROSITE-ProRule" id="PRU10141"/>
    </source>
</evidence>
<dbReference type="RefSeq" id="XP_011672830.1">
    <property type="nucleotide sequence ID" value="XM_011674528.2"/>
</dbReference>
<keyword evidence="5 6" id="KW-0067">ATP-binding</keyword>
<organism evidence="10 11">
    <name type="scientific">Strongylocentrotus purpuratus</name>
    <name type="common">Purple sea urchin</name>
    <dbReference type="NCBI Taxonomy" id="7668"/>
    <lineage>
        <taxon>Eukaryota</taxon>
        <taxon>Metazoa</taxon>
        <taxon>Echinodermata</taxon>
        <taxon>Eleutherozoa</taxon>
        <taxon>Echinozoa</taxon>
        <taxon>Echinoidea</taxon>
        <taxon>Euechinoidea</taxon>
        <taxon>Echinacea</taxon>
        <taxon>Camarodonta</taxon>
        <taxon>Echinidea</taxon>
        <taxon>Strongylocentrotidae</taxon>
        <taxon>Strongylocentrotus</taxon>
    </lineage>
</organism>
<dbReference type="Gene3D" id="1.10.510.10">
    <property type="entry name" value="Transferase(Phosphotransferase) domain 1"/>
    <property type="match status" value="1"/>
</dbReference>
<dbReference type="InterPro" id="IPR000719">
    <property type="entry name" value="Prot_kinase_dom"/>
</dbReference>
<dbReference type="GeneID" id="588969"/>
<dbReference type="PROSITE" id="PS50011">
    <property type="entry name" value="PROTEIN_KINASE_DOM"/>
    <property type="match status" value="1"/>
</dbReference>
<keyword evidence="1 7" id="KW-0723">Serine/threonine-protein kinase</keyword>
<dbReference type="PROSITE" id="PS00107">
    <property type="entry name" value="PROTEIN_KINASE_ATP"/>
    <property type="match status" value="1"/>
</dbReference>
<dbReference type="GO" id="GO:0007165">
    <property type="term" value="P:signal transduction"/>
    <property type="evidence" value="ECO:0000318"/>
    <property type="project" value="GO_Central"/>
</dbReference>
<feature type="compositionally biased region" description="Low complexity" evidence="8">
    <location>
        <begin position="408"/>
        <end position="437"/>
    </location>
</feature>
<evidence type="ECO:0000256" key="5">
    <source>
        <dbReference type="ARBA" id="ARBA00022840"/>
    </source>
</evidence>
<dbReference type="OMA" id="TQPIWAT"/>